<comment type="similarity">
    <text evidence="2">Belongs to the UPF0291 family.</text>
</comment>
<evidence type="ECO:0000313" key="4">
    <source>
        <dbReference type="Proteomes" id="UP001519287"/>
    </source>
</evidence>
<gene>
    <name evidence="3" type="ORF">J2Z66_006860</name>
</gene>
<dbReference type="RefSeq" id="WP_209977033.1">
    <property type="nucleotide sequence ID" value="NZ_JAGGLB010000032.1"/>
</dbReference>
<protein>
    <recommendedName>
        <fullName evidence="2">UPF0291 protein J2Z66_006860</fullName>
    </recommendedName>
</protein>
<dbReference type="Proteomes" id="UP001519287">
    <property type="component" value="Unassembled WGS sequence"/>
</dbReference>
<dbReference type="Gene3D" id="1.10.287.540">
    <property type="entry name" value="Helix hairpin bin"/>
    <property type="match status" value="1"/>
</dbReference>
<dbReference type="PANTHER" id="PTHR37300:SF1">
    <property type="entry name" value="UPF0291 PROTEIN YNZC"/>
    <property type="match status" value="1"/>
</dbReference>
<organism evidence="3 4">
    <name type="scientific">Paenibacillus eucommiae</name>
    <dbReference type="NCBI Taxonomy" id="1355755"/>
    <lineage>
        <taxon>Bacteria</taxon>
        <taxon>Bacillati</taxon>
        <taxon>Bacillota</taxon>
        <taxon>Bacilli</taxon>
        <taxon>Bacillales</taxon>
        <taxon>Paenibacillaceae</taxon>
        <taxon>Paenibacillus</taxon>
    </lineage>
</organism>
<evidence type="ECO:0000256" key="1">
    <source>
        <dbReference type="ARBA" id="ARBA00022490"/>
    </source>
</evidence>
<accession>A0ABS4J617</accession>
<proteinExistence type="inferred from homology"/>
<keyword evidence="1 2" id="KW-0963">Cytoplasm</keyword>
<comment type="caution">
    <text evidence="3">The sequence shown here is derived from an EMBL/GenBank/DDBJ whole genome shotgun (WGS) entry which is preliminary data.</text>
</comment>
<reference evidence="3 4" key="1">
    <citation type="submission" date="2021-03" db="EMBL/GenBank/DDBJ databases">
        <title>Genomic Encyclopedia of Type Strains, Phase IV (KMG-IV): sequencing the most valuable type-strain genomes for metagenomic binning, comparative biology and taxonomic classification.</title>
        <authorList>
            <person name="Goeker M."/>
        </authorList>
    </citation>
    <scope>NUCLEOTIDE SEQUENCE [LARGE SCALE GENOMIC DNA]</scope>
    <source>
        <strain evidence="3 4">DSM 26048</strain>
    </source>
</reference>
<keyword evidence="4" id="KW-1185">Reference proteome</keyword>
<dbReference type="PANTHER" id="PTHR37300">
    <property type="entry name" value="UPF0291 PROTEIN CBO2609/CLC_2481"/>
    <property type="match status" value="1"/>
</dbReference>
<dbReference type="Pfam" id="PF05979">
    <property type="entry name" value="DUF896"/>
    <property type="match status" value="1"/>
</dbReference>
<name>A0ABS4J617_9BACL</name>
<dbReference type="InterPro" id="IPR009242">
    <property type="entry name" value="DUF896"/>
</dbReference>
<evidence type="ECO:0000256" key="2">
    <source>
        <dbReference type="HAMAP-Rule" id="MF_01103"/>
    </source>
</evidence>
<evidence type="ECO:0000313" key="3">
    <source>
        <dbReference type="EMBL" id="MBP1995218.1"/>
    </source>
</evidence>
<dbReference type="HAMAP" id="MF_01103">
    <property type="entry name" value="UPF0291"/>
    <property type="match status" value="1"/>
</dbReference>
<sequence>MSESMDQRIARINELAHKAKTVGLSDEEIDERNLLRKEYIEAFRSSLKVQLDSIKFTDEEK</sequence>
<dbReference type="EMBL" id="JAGGLB010000032">
    <property type="protein sequence ID" value="MBP1995218.1"/>
    <property type="molecule type" value="Genomic_DNA"/>
</dbReference>
<dbReference type="SUPFAM" id="SSF158221">
    <property type="entry name" value="YnzC-like"/>
    <property type="match status" value="1"/>
</dbReference>
<comment type="subcellular location">
    <subcellularLocation>
        <location evidence="2">Cytoplasm</location>
    </subcellularLocation>
</comment>